<accession>A0A2C6DIN2</accession>
<protein>
    <submittedName>
        <fullName evidence="1">EcsC family protein</fullName>
    </submittedName>
</protein>
<dbReference type="InterPro" id="IPR024787">
    <property type="entry name" value="EcsC"/>
</dbReference>
<dbReference type="EMBL" id="PDDX01000001">
    <property type="protein sequence ID" value="PHI30158.1"/>
    <property type="molecule type" value="Genomic_DNA"/>
</dbReference>
<dbReference type="Pfam" id="PF12787">
    <property type="entry name" value="EcsC"/>
    <property type="match status" value="1"/>
</dbReference>
<reference evidence="2" key="1">
    <citation type="submission" date="2017-09" db="EMBL/GenBank/DDBJ databases">
        <title>FDA dAtabase for Regulatory Grade micrObial Sequences (FDA-ARGOS): Supporting development and validation of Infectious Disease Dx tests.</title>
        <authorList>
            <person name="Minogue T."/>
            <person name="Wolcott M."/>
            <person name="Wasieloski L."/>
            <person name="Aguilar W."/>
            <person name="Moore D."/>
            <person name="Tallon L."/>
            <person name="Sadzewicz L."/>
            <person name="Ott S."/>
            <person name="Zhao X."/>
            <person name="Nagaraj S."/>
            <person name="Vavikolanu K."/>
            <person name="Aluvathingal J."/>
            <person name="Nadendla S."/>
            <person name="Sichtig H."/>
        </authorList>
    </citation>
    <scope>NUCLEOTIDE SEQUENCE [LARGE SCALE GENOMIC DNA]</scope>
    <source>
        <strain evidence="2">FDAARGOS_387</strain>
    </source>
</reference>
<proteinExistence type="predicted"/>
<evidence type="ECO:0000313" key="1">
    <source>
        <dbReference type="EMBL" id="PHI30158.1"/>
    </source>
</evidence>
<sequence length="222" mass="23902">MKNPLTAVTIQHALDWAYDKAVNGVKGLDTAQEIAESYMKESNNPINNANSLIRWQNSKAITSGFITGLGGVMVMPVTLPANITSVLYIQLRMIAAIAHMGEYDLKDDKVKTIVYACLCGSAVTDILKRAGVDMGKKLTQSTIKNLSGAIITKINQAVGFRLLTKFGSKGIINLGKLVPVVGGIIGGTFDGVTTNIIGNTARKYFLEIDNNTETPGEMRIPR</sequence>
<dbReference type="STRING" id="1111728.GCA_000427805_00779"/>
<dbReference type="RefSeq" id="WP_036016740.1">
    <property type="nucleotide sequence ID" value="NZ_PDDX01000001.1"/>
</dbReference>
<gene>
    <name evidence="1" type="ORF">CRN84_12820</name>
</gene>
<organism evidence="1 2">
    <name type="scientific">Budvicia aquatica</name>
    <dbReference type="NCBI Taxonomy" id="82979"/>
    <lineage>
        <taxon>Bacteria</taxon>
        <taxon>Pseudomonadati</taxon>
        <taxon>Pseudomonadota</taxon>
        <taxon>Gammaproteobacteria</taxon>
        <taxon>Enterobacterales</taxon>
        <taxon>Budviciaceae</taxon>
        <taxon>Budvicia</taxon>
    </lineage>
</organism>
<dbReference type="Proteomes" id="UP000224974">
    <property type="component" value="Unassembled WGS sequence"/>
</dbReference>
<name>A0A2C6DIN2_9GAMM</name>
<keyword evidence="2" id="KW-1185">Reference proteome</keyword>
<evidence type="ECO:0000313" key="2">
    <source>
        <dbReference type="Proteomes" id="UP000224974"/>
    </source>
</evidence>
<comment type="caution">
    <text evidence="1">The sequence shown here is derived from an EMBL/GenBank/DDBJ whole genome shotgun (WGS) entry which is preliminary data.</text>
</comment>
<dbReference type="AlphaFoldDB" id="A0A2C6DIN2"/>
<dbReference type="OrthoDB" id="1425703at2"/>